<gene>
    <name evidence="1" type="ORF">E5357_07290</name>
</gene>
<sequence length="188" mass="20792">MYTFKNMLAVTNRRLCERSFLEQIDWLASCHPAGIILREKDLEEEKYQDLAKKVLAVCRRHGTLCILHTWTECARKLGCPDIHLPLWKLRGMAGKLEGFRRIGASVHSVEEAEEACALGASYLTAGHVFLTDCKKGIPARGLDFLQEVCRAVPLPVYGIGGITEENAASVLEQGAAGYCVMSGVMRNP</sequence>
<dbReference type="Proteomes" id="UP000307720">
    <property type="component" value="Unassembled WGS sequence"/>
</dbReference>
<proteinExistence type="predicted"/>
<evidence type="ECO:0000313" key="1">
    <source>
        <dbReference type="EMBL" id="TGX98905.1"/>
    </source>
</evidence>
<organism evidence="1 2">
    <name type="scientific">Hominisplanchenecus murintestinalis</name>
    <dbReference type="NCBI Taxonomy" id="2941517"/>
    <lineage>
        <taxon>Bacteria</taxon>
        <taxon>Bacillati</taxon>
        <taxon>Bacillota</taxon>
        <taxon>Clostridia</taxon>
        <taxon>Lachnospirales</taxon>
        <taxon>Lachnospiraceae</taxon>
        <taxon>Hominisplanchenecus</taxon>
    </lineage>
</organism>
<accession>A0AC61R1Q4</accession>
<evidence type="ECO:0000313" key="2">
    <source>
        <dbReference type="Proteomes" id="UP000307720"/>
    </source>
</evidence>
<comment type="caution">
    <text evidence="1">The sequence shown here is derived from an EMBL/GenBank/DDBJ whole genome shotgun (WGS) entry which is preliminary data.</text>
</comment>
<reference evidence="1" key="1">
    <citation type="submission" date="2019-04" db="EMBL/GenBank/DDBJ databases">
        <title>Microbes associate with the intestines of laboratory mice.</title>
        <authorList>
            <person name="Navarre W."/>
            <person name="Wong E."/>
            <person name="Huang K."/>
            <person name="Tropini C."/>
            <person name="Ng K."/>
            <person name="Yu B."/>
        </authorList>
    </citation>
    <scope>NUCLEOTIDE SEQUENCE</scope>
    <source>
        <strain evidence="1">NM72_1-8</strain>
    </source>
</reference>
<dbReference type="EMBL" id="SRZB01000012">
    <property type="protein sequence ID" value="TGX98905.1"/>
    <property type="molecule type" value="Genomic_DNA"/>
</dbReference>
<protein>
    <submittedName>
        <fullName evidence="1">Thiamine phosphate synthase</fullName>
    </submittedName>
</protein>
<name>A0AC61R1Q4_9FIRM</name>
<keyword evidence="2" id="KW-1185">Reference proteome</keyword>